<dbReference type="AlphaFoldDB" id="A0A8K0W0X7"/>
<evidence type="ECO:0000313" key="1">
    <source>
        <dbReference type="EMBL" id="KAH7090492.1"/>
    </source>
</evidence>
<proteinExistence type="predicted"/>
<organism evidence="1 2">
    <name type="scientific">Paraphoma chrysanthemicola</name>
    <dbReference type="NCBI Taxonomy" id="798071"/>
    <lineage>
        <taxon>Eukaryota</taxon>
        <taxon>Fungi</taxon>
        <taxon>Dikarya</taxon>
        <taxon>Ascomycota</taxon>
        <taxon>Pezizomycotina</taxon>
        <taxon>Dothideomycetes</taxon>
        <taxon>Pleosporomycetidae</taxon>
        <taxon>Pleosporales</taxon>
        <taxon>Pleosporineae</taxon>
        <taxon>Phaeosphaeriaceae</taxon>
        <taxon>Paraphoma</taxon>
    </lineage>
</organism>
<gene>
    <name evidence="1" type="ORF">FB567DRAFT_292954</name>
</gene>
<reference evidence="1" key="1">
    <citation type="journal article" date="2021" name="Nat. Commun.">
        <title>Genetic determinants of endophytism in the Arabidopsis root mycobiome.</title>
        <authorList>
            <person name="Mesny F."/>
            <person name="Miyauchi S."/>
            <person name="Thiergart T."/>
            <person name="Pickel B."/>
            <person name="Atanasova L."/>
            <person name="Karlsson M."/>
            <person name="Huettel B."/>
            <person name="Barry K.W."/>
            <person name="Haridas S."/>
            <person name="Chen C."/>
            <person name="Bauer D."/>
            <person name="Andreopoulos W."/>
            <person name="Pangilinan J."/>
            <person name="LaButti K."/>
            <person name="Riley R."/>
            <person name="Lipzen A."/>
            <person name="Clum A."/>
            <person name="Drula E."/>
            <person name="Henrissat B."/>
            <person name="Kohler A."/>
            <person name="Grigoriev I.V."/>
            <person name="Martin F.M."/>
            <person name="Hacquard S."/>
        </authorList>
    </citation>
    <scope>NUCLEOTIDE SEQUENCE</scope>
    <source>
        <strain evidence="1">MPI-SDFR-AT-0120</strain>
    </source>
</reference>
<comment type="caution">
    <text evidence="1">The sequence shown here is derived from an EMBL/GenBank/DDBJ whole genome shotgun (WGS) entry which is preliminary data.</text>
</comment>
<dbReference type="EMBL" id="JAGMVJ010000005">
    <property type="protein sequence ID" value="KAH7090492.1"/>
    <property type="molecule type" value="Genomic_DNA"/>
</dbReference>
<dbReference type="InterPro" id="IPR014710">
    <property type="entry name" value="RmlC-like_jellyroll"/>
</dbReference>
<protein>
    <submittedName>
        <fullName evidence="1">Uncharacterized protein</fullName>
    </submittedName>
</protein>
<name>A0A8K0W0X7_9PLEO</name>
<dbReference type="Gene3D" id="2.60.120.10">
    <property type="entry name" value="Jelly Rolls"/>
    <property type="match status" value="1"/>
</dbReference>
<accession>A0A8K0W0X7</accession>
<sequence length="231" mass="26441">MPNPSTPTQAIASAKSISGPHTLFNNSFVLEFLDPPPDLQATVLMRATYTGSAQRQGKSHPQSPPLHLHFDQAESFFVTQGKLGTTSGWDAKDSTWTKEDGVFEIKTWEPHRFWPHPNAQEDTTFYVWAHPDKVAEPMDRLFFENLLRYLSDVTEKKAKLSLIQVMLMQHATASALVLFPTAWWLGPLRWWVPWKLQGLIAWVGKGCGYTALMREYTSEEDWEEFFKVKKA</sequence>
<dbReference type="Proteomes" id="UP000813461">
    <property type="component" value="Unassembled WGS sequence"/>
</dbReference>
<dbReference type="InterPro" id="IPR011051">
    <property type="entry name" value="RmlC_Cupin_sf"/>
</dbReference>
<keyword evidence="2" id="KW-1185">Reference proteome</keyword>
<dbReference type="OrthoDB" id="9976870at2759"/>
<dbReference type="SUPFAM" id="SSF51182">
    <property type="entry name" value="RmlC-like cupins"/>
    <property type="match status" value="1"/>
</dbReference>
<evidence type="ECO:0000313" key="2">
    <source>
        <dbReference type="Proteomes" id="UP000813461"/>
    </source>
</evidence>